<dbReference type="PROSITE" id="PS00194">
    <property type="entry name" value="THIOREDOXIN_1"/>
    <property type="match status" value="1"/>
</dbReference>
<gene>
    <name evidence="8" type="ORF">Acy02nite_35200</name>
</gene>
<name>A0A919IH62_9ACTN</name>
<dbReference type="RefSeq" id="WP_203741841.1">
    <property type="nucleotide sequence ID" value="NZ_BAAAUC010000003.1"/>
</dbReference>
<comment type="similarity">
    <text evidence="1">Belongs to the thioredoxin family.</text>
</comment>
<accession>A0A919IH62</accession>
<evidence type="ECO:0000313" key="8">
    <source>
        <dbReference type="EMBL" id="GID65639.1"/>
    </source>
</evidence>
<evidence type="ECO:0000256" key="2">
    <source>
        <dbReference type="ARBA" id="ARBA00022448"/>
    </source>
</evidence>
<keyword evidence="9" id="KW-1185">Reference proteome</keyword>
<dbReference type="PANTHER" id="PTHR45663">
    <property type="entry name" value="GEO12009P1"/>
    <property type="match status" value="1"/>
</dbReference>
<dbReference type="NCBIfam" id="TIGR01068">
    <property type="entry name" value="thioredoxin"/>
    <property type="match status" value="1"/>
</dbReference>
<dbReference type="InterPro" id="IPR013766">
    <property type="entry name" value="Thioredoxin_domain"/>
</dbReference>
<dbReference type="PANTHER" id="PTHR45663:SF11">
    <property type="entry name" value="GEO12009P1"/>
    <property type="match status" value="1"/>
</dbReference>
<evidence type="ECO:0000259" key="7">
    <source>
        <dbReference type="PROSITE" id="PS51352"/>
    </source>
</evidence>
<evidence type="ECO:0000256" key="4">
    <source>
        <dbReference type="ARBA" id="ARBA00023157"/>
    </source>
</evidence>
<keyword evidence="4" id="KW-1015">Disulfide bond</keyword>
<protein>
    <recommendedName>
        <fullName evidence="6">Thioredoxin</fullName>
    </recommendedName>
</protein>
<dbReference type="PRINTS" id="PR00421">
    <property type="entry name" value="THIOREDOXIN"/>
</dbReference>
<dbReference type="Gene3D" id="2.30.30.380">
    <property type="entry name" value="Zn-finger domain of Sec23/24"/>
    <property type="match status" value="1"/>
</dbReference>
<evidence type="ECO:0000313" key="9">
    <source>
        <dbReference type="Proteomes" id="UP000619479"/>
    </source>
</evidence>
<evidence type="ECO:0000256" key="5">
    <source>
        <dbReference type="ARBA" id="ARBA00023284"/>
    </source>
</evidence>
<dbReference type="GO" id="GO:0005829">
    <property type="term" value="C:cytosol"/>
    <property type="evidence" value="ECO:0007669"/>
    <property type="project" value="TreeGrafter"/>
</dbReference>
<dbReference type="CDD" id="cd02947">
    <property type="entry name" value="TRX_family"/>
    <property type="match status" value="1"/>
</dbReference>
<dbReference type="EMBL" id="BOMH01000027">
    <property type="protein sequence ID" value="GID65639.1"/>
    <property type="molecule type" value="Genomic_DNA"/>
</dbReference>
<dbReference type="PROSITE" id="PS51352">
    <property type="entry name" value="THIOREDOXIN_2"/>
    <property type="match status" value="1"/>
</dbReference>
<feature type="domain" description="Thioredoxin" evidence="7">
    <location>
        <begin position="33"/>
        <end position="140"/>
    </location>
</feature>
<evidence type="ECO:0000256" key="1">
    <source>
        <dbReference type="ARBA" id="ARBA00008987"/>
    </source>
</evidence>
<dbReference type="GO" id="GO:0045454">
    <property type="term" value="P:cell redox homeostasis"/>
    <property type="evidence" value="ECO:0007669"/>
    <property type="project" value="TreeGrafter"/>
</dbReference>
<dbReference type="Gene3D" id="3.40.30.10">
    <property type="entry name" value="Glutaredoxin"/>
    <property type="match status" value="1"/>
</dbReference>
<proteinExistence type="inferred from homology"/>
<dbReference type="InterPro" id="IPR017937">
    <property type="entry name" value="Thioredoxin_CS"/>
</dbReference>
<dbReference type="InterPro" id="IPR036249">
    <property type="entry name" value="Thioredoxin-like_sf"/>
</dbReference>
<dbReference type="SUPFAM" id="SSF52833">
    <property type="entry name" value="Thioredoxin-like"/>
    <property type="match status" value="1"/>
</dbReference>
<keyword evidence="3" id="KW-0249">Electron transport</keyword>
<dbReference type="AlphaFoldDB" id="A0A919IH62"/>
<dbReference type="Proteomes" id="UP000619479">
    <property type="component" value="Unassembled WGS sequence"/>
</dbReference>
<keyword evidence="2" id="KW-0813">Transport</keyword>
<keyword evidence="5" id="KW-0676">Redox-active center</keyword>
<organism evidence="8 9">
    <name type="scientific">Actinoplanes cyaneus</name>
    <dbReference type="NCBI Taxonomy" id="52696"/>
    <lineage>
        <taxon>Bacteria</taxon>
        <taxon>Bacillati</taxon>
        <taxon>Actinomycetota</taxon>
        <taxon>Actinomycetes</taxon>
        <taxon>Micromonosporales</taxon>
        <taxon>Micromonosporaceae</taxon>
        <taxon>Actinoplanes</taxon>
    </lineage>
</organism>
<sequence length="141" mass="14972">MSDIVACPACGQRNRIAATAAGRPVCGRCRAALPWIAEADDDTFAEVVERSPLPVLVDMWAPWCAPCRLVGPVLKRVAGDFAGRVKLVKVNVDRAPALSQRFDVQAVPTLMVVDGGQVKARQAGAAPAAALRRWVEQALSA</sequence>
<evidence type="ECO:0000256" key="3">
    <source>
        <dbReference type="ARBA" id="ARBA00022982"/>
    </source>
</evidence>
<dbReference type="FunFam" id="3.40.30.10:FF:000001">
    <property type="entry name" value="Thioredoxin"/>
    <property type="match status" value="1"/>
</dbReference>
<dbReference type="GO" id="GO:0015035">
    <property type="term" value="F:protein-disulfide reductase activity"/>
    <property type="evidence" value="ECO:0007669"/>
    <property type="project" value="UniProtKB-UniRule"/>
</dbReference>
<dbReference type="InterPro" id="IPR005746">
    <property type="entry name" value="Thioredoxin"/>
</dbReference>
<evidence type="ECO:0000256" key="6">
    <source>
        <dbReference type="NCBIfam" id="TIGR01068"/>
    </source>
</evidence>
<reference evidence="8" key="1">
    <citation type="submission" date="2021-01" db="EMBL/GenBank/DDBJ databases">
        <title>Whole genome shotgun sequence of Actinoplanes cyaneus NBRC 14990.</title>
        <authorList>
            <person name="Komaki H."/>
            <person name="Tamura T."/>
        </authorList>
    </citation>
    <scope>NUCLEOTIDE SEQUENCE</scope>
    <source>
        <strain evidence="8">NBRC 14990</strain>
    </source>
</reference>
<dbReference type="Pfam" id="PF00085">
    <property type="entry name" value="Thioredoxin"/>
    <property type="match status" value="1"/>
</dbReference>
<comment type="caution">
    <text evidence="8">The sequence shown here is derived from an EMBL/GenBank/DDBJ whole genome shotgun (WGS) entry which is preliminary data.</text>
</comment>